<dbReference type="InterPro" id="IPR012677">
    <property type="entry name" value="Nucleotide-bd_a/b_plait_sf"/>
</dbReference>
<feature type="domain" description="RRM" evidence="3">
    <location>
        <begin position="110"/>
        <end position="188"/>
    </location>
</feature>
<keyword evidence="5" id="KW-1185">Reference proteome</keyword>
<dbReference type="PROSITE" id="PS50102">
    <property type="entry name" value="RRM"/>
    <property type="match status" value="1"/>
</dbReference>
<dbReference type="GO" id="GO:0003723">
    <property type="term" value="F:RNA binding"/>
    <property type="evidence" value="ECO:0000318"/>
    <property type="project" value="GO_Central"/>
</dbReference>
<dbReference type="SMART" id="SM00360">
    <property type="entry name" value="RRM"/>
    <property type="match status" value="1"/>
</dbReference>
<proteinExistence type="predicted"/>
<dbReference type="Pfam" id="PF00076">
    <property type="entry name" value="RRM_1"/>
    <property type="match status" value="1"/>
</dbReference>
<dbReference type="EMBL" id="ABEU02000018">
    <property type="status" value="NOT_ANNOTATED_CDS"/>
    <property type="molecule type" value="Genomic_DNA"/>
</dbReference>
<dbReference type="InterPro" id="IPR000504">
    <property type="entry name" value="RRM_dom"/>
</dbReference>
<dbReference type="Gramene" id="Pp3c18_16140V3.6">
    <property type="protein sequence ID" value="Pp3c18_16140V3.6"/>
    <property type="gene ID" value="Pp3c18_16140"/>
</dbReference>
<keyword evidence="1" id="KW-0694">RNA-binding</keyword>
<feature type="compositionally biased region" description="Basic and acidic residues" evidence="2">
    <location>
        <begin position="64"/>
        <end position="90"/>
    </location>
</feature>
<gene>
    <name evidence="4" type="primary">LOC112295322</name>
</gene>
<evidence type="ECO:0000256" key="1">
    <source>
        <dbReference type="PROSITE-ProRule" id="PRU00176"/>
    </source>
</evidence>
<feature type="compositionally biased region" description="Basic and acidic residues" evidence="2">
    <location>
        <begin position="1"/>
        <end position="20"/>
    </location>
</feature>
<name>A0A7I4BDF9_PHYPA</name>
<dbReference type="CDD" id="cd00590">
    <property type="entry name" value="RRM_SF"/>
    <property type="match status" value="1"/>
</dbReference>
<dbReference type="EnsemblPlants" id="Pp3c18_16140V3.6">
    <property type="protein sequence ID" value="Pp3c18_16140V3.6"/>
    <property type="gene ID" value="Pp3c18_16140"/>
</dbReference>
<dbReference type="InterPro" id="IPR035979">
    <property type="entry name" value="RBD_domain_sf"/>
</dbReference>
<dbReference type="InterPro" id="IPR050441">
    <property type="entry name" value="RBM"/>
</dbReference>
<dbReference type="GO" id="GO:0005681">
    <property type="term" value="C:spliceosomal complex"/>
    <property type="evidence" value="ECO:0000318"/>
    <property type="project" value="GO_Central"/>
</dbReference>
<evidence type="ECO:0000259" key="3">
    <source>
        <dbReference type="PROSITE" id="PS50102"/>
    </source>
</evidence>
<organism evidence="4 5">
    <name type="scientific">Physcomitrium patens</name>
    <name type="common">Spreading-leaved earth moss</name>
    <name type="synonym">Physcomitrella patens</name>
    <dbReference type="NCBI Taxonomy" id="3218"/>
    <lineage>
        <taxon>Eukaryota</taxon>
        <taxon>Viridiplantae</taxon>
        <taxon>Streptophyta</taxon>
        <taxon>Embryophyta</taxon>
        <taxon>Bryophyta</taxon>
        <taxon>Bryophytina</taxon>
        <taxon>Bryopsida</taxon>
        <taxon>Funariidae</taxon>
        <taxon>Funariales</taxon>
        <taxon>Funariaceae</taxon>
        <taxon>Physcomitrium</taxon>
    </lineage>
</organism>
<protein>
    <recommendedName>
        <fullName evidence="3">RRM domain-containing protein</fullName>
    </recommendedName>
</protein>
<reference evidence="4 5" key="1">
    <citation type="journal article" date="2008" name="Science">
        <title>The Physcomitrella genome reveals evolutionary insights into the conquest of land by plants.</title>
        <authorList>
            <person name="Rensing S."/>
            <person name="Lang D."/>
            <person name="Zimmer A."/>
            <person name="Terry A."/>
            <person name="Salamov A."/>
            <person name="Shapiro H."/>
            <person name="Nishiyama T."/>
            <person name="Perroud P.-F."/>
            <person name="Lindquist E."/>
            <person name="Kamisugi Y."/>
            <person name="Tanahashi T."/>
            <person name="Sakakibara K."/>
            <person name="Fujita T."/>
            <person name="Oishi K."/>
            <person name="Shin-I T."/>
            <person name="Kuroki Y."/>
            <person name="Toyoda A."/>
            <person name="Suzuki Y."/>
            <person name="Hashimoto A."/>
            <person name="Yamaguchi K."/>
            <person name="Sugano A."/>
            <person name="Kohara Y."/>
            <person name="Fujiyama A."/>
            <person name="Anterola A."/>
            <person name="Aoki S."/>
            <person name="Ashton N."/>
            <person name="Barbazuk W.B."/>
            <person name="Barker E."/>
            <person name="Bennetzen J."/>
            <person name="Bezanilla M."/>
            <person name="Blankenship R."/>
            <person name="Cho S.H."/>
            <person name="Dutcher S."/>
            <person name="Estelle M."/>
            <person name="Fawcett J.A."/>
            <person name="Gundlach H."/>
            <person name="Hanada K."/>
            <person name="Heyl A."/>
            <person name="Hicks K.A."/>
            <person name="Hugh J."/>
            <person name="Lohr M."/>
            <person name="Mayer K."/>
            <person name="Melkozernov A."/>
            <person name="Murata T."/>
            <person name="Nelson D."/>
            <person name="Pils B."/>
            <person name="Prigge M."/>
            <person name="Reiss B."/>
            <person name="Renner T."/>
            <person name="Rombauts S."/>
            <person name="Rushton P."/>
            <person name="Sanderfoot A."/>
            <person name="Schween G."/>
            <person name="Shiu S.-H."/>
            <person name="Stueber K."/>
            <person name="Theodoulou F.L."/>
            <person name="Tu H."/>
            <person name="Van de Peer Y."/>
            <person name="Verrier P.J."/>
            <person name="Waters E."/>
            <person name="Wood A."/>
            <person name="Yang L."/>
            <person name="Cove D."/>
            <person name="Cuming A."/>
            <person name="Hasebe M."/>
            <person name="Lucas S."/>
            <person name="Mishler D.B."/>
            <person name="Reski R."/>
            <person name="Grigoriev I."/>
            <person name="Quatrano R.S."/>
            <person name="Boore J.L."/>
        </authorList>
    </citation>
    <scope>NUCLEOTIDE SEQUENCE [LARGE SCALE GENOMIC DNA]</scope>
    <source>
        <strain evidence="4 5">cv. Gransden 2004</strain>
    </source>
</reference>
<evidence type="ECO:0000313" key="5">
    <source>
        <dbReference type="Proteomes" id="UP000006727"/>
    </source>
</evidence>
<feature type="region of interest" description="Disordered" evidence="2">
    <location>
        <begin position="1"/>
        <end position="111"/>
    </location>
</feature>
<dbReference type="InParanoid" id="A0A7I4BDF9"/>
<reference evidence="4" key="3">
    <citation type="submission" date="2020-12" db="UniProtKB">
        <authorList>
            <consortium name="EnsemblPlants"/>
        </authorList>
    </citation>
    <scope>IDENTIFICATION</scope>
</reference>
<feature type="compositionally biased region" description="Basic and acidic residues" evidence="2">
    <location>
        <begin position="36"/>
        <end position="45"/>
    </location>
</feature>
<dbReference type="SUPFAM" id="SSF54928">
    <property type="entry name" value="RNA-binding domain, RBD"/>
    <property type="match status" value="1"/>
</dbReference>
<evidence type="ECO:0000256" key="2">
    <source>
        <dbReference type="SAM" id="MobiDB-lite"/>
    </source>
</evidence>
<dbReference type="Proteomes" id="UP000006727">
    <property type="component" value="Chromosome 18"/>
</dbReference>
<dbReference type="GO" id="GO:0048026">
    <property type="term" value="P:positive regulation of mRNA splicing, via spliceosome"/>
    <property type="evidence" value="ECO:0000318"/>
    <property type="project" value="GO_Central"/>
</dbReference>
<accession>A0A7I4BDF9</accession>
<dbReference type="AlphaFoldDB" id="A0A7I4BDF9"/>
<reference evidence="4 5" key="2">
    <citation type="journal article" date="2018" name="Plant J.">
        <title>The Physcomitrella patens chromosome-scale assembly reveals moss genome structure and evolution.</title>
        <authorList>
            <person name="Lang D."/>
            <person name="Ullrich K.K."/>
            <person name="Murat F."/>
            <person name="Fuchs J."/>
            <person name="Jenkins J."/>
            <person name="Haas F.B."/>
            <person name="Piednoel M."/>
            <person name="Gundlach H."/>
            <person name="Van Bel M."/>
            <person name="Meyberg R."/>
            <person name="Vives C."/>
            <person name="Morata J."/>
            <person name="Symeonidi A."/>
            <person name="Hiss M."/>
            <person name="Muchero W."/>
            <person name="Kamisugi Y."/>
            <person name="Saleh O."/>
            <person name="Blanc G."/>
            <person name="Decker E.L."/>
            <person name="van Gessel N."/>
            <person name="Grimwood J."/>
            <person name="Hayes R.D."/>
            <person name="Graham S.W."/>
            <person name="Gunter L.E."/>
            <person name="McDaniel S.F."/>
            <person name="Hoernstein S.N.W."/>
            <person name="Larsson A."/>
            <person name="Li F.W."/>
            <person name="Perroud P.F."/>
            <person name="Phillips J."/>
            <person name="Ranjan P."/>
            <person name="Rokshar D.S."/>
            <person name="Rothfels C.J."/>
            <person name="Schneider L."/>
            <person name="Shu S."/>
            <person name="Stevenson D.W."/>
            <person name="Thummler F."/>
            <person name="Tillich M."/>
            <person name="Villarreal Aguilar J.C."/>
            <person name="Widiez T."/>
            <person name="Wong G.K."/>
            <person name="Wymore A."/>
            <person name="Zhang Y."/>
            <person name="Zimmer A.D."/>
            <person name="Quatrano R.S."/>
            <person name="Mayer K.F.X."/>
            <person name="Goodstein D."/>
            <person name="Casacuberta J.M."/>
            <person name="Vandepoele K."/>
            <person name="Reski R."/>
            <person name="Cuming A.C."/>
            <person name="Tuskan G.A."/>
            <person name="Maumus F."/>
            <person name="Salse J."/>
            <person name="Schmutz J."/>
            <person name="Rensing S.A."/>
        </authorList>
    </citation>
    <scope>NUCLEOTIDE SEQUENCE [LARGE SCALE GENOMIC DNA]</scope>
    <source>
        <strain evidence="4 5">cv. Gransden 2004</strain>
    </source>
</reference>
<dbReference type="PANTHER" id="PTHR48034">
    <property type="entry name" value="TRANSFORMER-2 SEX-DETERMINING PROTEIN-RELATED"/>
    <property type="match status" value="1"/>
</dbReference>
<evidence type="ECO:0000313" key="4">
    <source>
        <dbReference type="EnsemblPlants" id="Pp3c18_16140V3.6"/>
    </source>
</evidence>
<sequence>MGDTPPPRHRDISPVRHRDVTPPPRHRRRYSSSPSPRERLLERSRSRSPPRRLVSPRGKPTNDALDRSRSRTPPRREKPGSINDGRDRSRSRTPPRRARRGEPDALNPGNNLYVTGLSTRVNEKDLQEHFSREGKVLECRLVLDPRTRESRGFGFVTMEHLEDAERCIKYLNRSTLEGRIITVEKAKRKRARTPTPGEYLGLCKPIVGEVAEGEVVVVMVVMAGTYVIHLSMRRIKVVVERETETEAGLLATLHIAVMDETVQCLLHMDRIAADDKVSTLRRCPVLKTRDTLLVCGFCSFV</sequence>
<dbReference type="Gene3D" id="3.30.70.330">
    <property type="match status" value="1"/>
</dbReference>
<dbReference type="FunFam" id="3.30.70.330:FF:001828">
    <property type="match status" value="1"/>
</dbReference>